<dbReference type="GO" id="GO:0042619">
    <property type="term" value="P:poly-hydroxybutyrate biosynthetic process"/>
    <property type="evidence" value="ECO:0007669"/>
    <property type="project" value="InterPro"/>
</dbReference>
<keyword evidence="2" id="KW-0963">Cytoplasm</keyword>
<dbReference type="SUPFAM" id="SSF53474">
    <property type="entry name" value="alpha/beta-Hydrolases"/>
    <property type="match status" value="1"/>
</dbReference>
<dbReference type="InterPro" id="IPR029058">
    <property type="entry name" value="AB_hydrolase_fold"/>
</dbReference>
<evidence type="ECO:0000256" key="3">
    <source>
        <dbReference type="ARBA" id="ARBA00022679"/>
    </source>
</evidence>
<keyword evidence="3 7" id="KW-0808">Transferase</keyword>
<dbReference type="RefSeq" id="WP_171162803.1">
    <property type="nucleotide sequence ID" value="NZ_CP053073.1"/>
</dbReference>
<dbReference type="InParanoid" id="A0A6M4H7B2"/>
<dbReference type="EC" id="2.3.1.-" evidence="7"/>
<dbReference type="InterPro" id="IPR051321">
    <property type="entry name" value="PHA/PHB_synthase"/>
</dbReference>
<evidence type="ECO:0000256" key="1">
    <source>
        <dbReference type="ARBA" id="ARBA00004496"/>
    </source>
</evidence>
<sequence>MARRTPPTVDPEQLGDLIRQSQEKMAQPPLPEQSTTQQVMAGFAGAYKAWLDALSAHPDKMVDLQSRYMQEQMNLWANAMQGSKAEGAAETDKRFTAPEWSELPVFRYFRDSYLAASKTLMQAVETAELDAATKQRMRFFMRQYLDAAAPSNYLLTNPEALRAAIDSRGETLQEGMKNLLADLEKGRISMTDEKAFEVGKNVGVSTGAVVFENELMQLIQYTPLTPKVHELPLVMVPPCINKFYIMDLQPANSLVRYAVEQGHTVFMVSWRNVKQAQDKLTWDDYVEKGVIAALEEARRICGTKEVNALGFCIGGTLVGCALAVLEKKGKNFVPCVTLLTTLLDFTEVGEIRVYIDKNFVEKREKQLKEGGLVAGNELAGAFSSLRANDLVWNYVVNNYLKGKAPPAFDLLFWNSDATNLPGPMYAYYLRNTYQDNKLAKPDALKMCGVPVSLKRVKIPAFVFAAREDHIVPWKGGYASARTLGGPVTFVLGASGHIAGTINPPVHKKRSHWVGSSKLDADPQKWLDKAKEVPGSWWTPWTKWLKPQAGKLVPARTKLGGGKRKPIEPAPGRYVKERAET</sequence>
<dbReference type="Pfam" id="PF07167">
    <property type="entry name" value="PhaC_N"/>
    <property type="match status" value="1"/>
</dbReference>
<name>A0A6M4H7B2_9PROT</name>
<feature type="region of interest" description="Disordered" evidence="5">
    <location>
        <begin position="554"/>
        <end position="580"/>
    </location>
</feature>
<evidence type="ECO:0000259" key="6">
    <source>
        <dbReference type="Pfam" id="PF07167"/>
    </source>
</evidence>
<dbReference type="KEGG" id="upl:DSM104440_02307"/>
<evidence type="ECO:0000313" key="7">
    <source>
        <dbReference type="EMBL" id="QJR15486.1"/>
    </source>
</evidence>
<dbReference type="NCBIfam" id="TIGR01838">
    <property type="entry name" value="PHA_synth_I"/>
    <property type="match status" value="1"/>
</dbReference>
<dbReference type="GO" id="GO:0016746">
    <property type="term" value="F:acyltransferase activity"/>
    <property type="evidence" value="ECO:0007669"/>
    <property type="project" value="UniProtKB-KW"/>
</dbReference>
<dbReference type="GO" id="GO:0005737">
    <property type="term" value="C:cytoplasm"/>
    <property type="evidence" value="ECO:0007669"/>
    <property type="project" value="UniProtKB-SubCell"/>
</dbReference>
<evidence type="ECO:0000313" key="8">
    <source>
        <dbReference type="Proteomes" id="UP000503096"/>
    </source>
</evidence>
<comment type="subcellular location">
    <subcellularLocation>
        <location evidence="1">Cytoplasm</location>
    </subcellularLocation>
</comment>
<evidence type="ECO:0000256" key="4">
    <source>
        <dbReference type="ARBA" id="ARBA00023315"/>
    </source>
</evidence>
<keyword evidence="4 7" id="KW-0012">Acyltransferase</keyword>
<proteinExistence type="predicted"/>
<accession>A0A6M4H7B2</accession>
<dbReference type="AlphaFoldDB" id="A0A6M4H7B2"/>
<dbReference type="InterPro" id="IPR010963">
    <property type="entry name" value="PHA_synth_I"/>
</dbReference>
<dbReference type="EMBL" id="CP053073">
    <property type="protein sequence ID" value="QJR15486.1"/>
    <property type="molecule type" value="Genomic_DNA"/>
</dbReference>
<gene>
    <name evidence="7" type="primary">phaC</name>
    <name evidence="7" type="ORF">DSM104440_02307</name>
</gene>
<dbReference type="Proteomes" id="UP000503096">
    <property type="component" value="Chromosome"/>
</dbReference>
<dbReference type="Gene3D" id="3.40.50.1820">
    <property type="entry name" value="alpha/beta hydrolase"/>
    <property type="match status" value="1"/>
</dbReference>
<dbReference type="PANTHER" id="PTHR36837">
    <property type="entry name" value="POLY(3-HYDROXYALKANOATE) POLYMERASE SUBUNIT PHAC"/>
    <property type="match status" value="1"/>
</dbReference>
<dbReference type="InterPro" id="IPR010941">
    <property type="entry name" value="PhaC_N"/>
</dbReference>
<evidence type="ECO:0000256" key="2">
    <source>
        <dbReference type="ARBA" id="ARBA00022490"/>
    </source>
</evidence>
<feature type="region of interest" description="Disordered" evidence="5">
    <location>
        <begin position="1"/>
        <end position="34"/>
    </location>
</feature>
<organism evidence="7 8">
    <name type="scientific">Usitatibacter palustris</name>
    <dbReference type="NCBI Taxonomy" id="2732487"/>
    <lineage>
        <taxon>Bacteria</taxon>
        <taxon>Pseudomonadati</taxon>
        <taxon>Pseudomonadota</taxon>
        <taxon>Betaproteobacteria</taxon>
        <taxon>Nitrosomonadales</taxon>
        <taxon>Usitatibacteraceae</taxon>
        <taxon>Usitatibacter</taxon>
    </lineage>
</organism>
<evidence type="ECO:0000256" key="5">
    <source>
        <dbReference type="SAM" id="MobiDB-lite"/>
    </source>
</evidence>
<feature type="domain" description="Poly-beta-hydroxybutyrate polymerase N-terminal" evidence="6">
    <location>
        <begin position="92"/>
        <end position="258"/>
    </location>
</feature>
<dbReference type="PANTHER" id="PTHR36837:SF5">
    <property type="entry name" value="POLY-3-HYDROXYBUTYRATE SYNTHASE"/>
    <property type="match status" value="1"/>
</dbReference>
<reference evidence="7 8" key="1">
    <citation type="submission" date="2020-04" db="EMBL/GenBank/DDBJ databases">
        <title>Usitatibacter rugosus gen. nov., sp. nov. and Usitatibacter palustris sp. nov., novel members of Usitatibacteraceae fam. nov. within the order Nitrosomonadales isolated from soil.</title>
        <authorList>
            <person name="Huber K.J."/>
            <person name="Neumann-Schaal M."/>
            <person name="Geppert A."/>
            <person name="Luckner M."/>
            <person name="Wanner G."/>
            <person name="Overmann J."/>
        </authorList>
    </citation>
    <scope>NUCLEOTIDE SEQUENCE [LARGE SCALE GENOMIC DNA]</scope>
    <source>
        <strain evidence="7 8">Swamp67</strain>
    </source>
</reference>
<keyword evidence="8" id="KW-1185">Reference proteome</keyword>
<protein>
    <submittedName>
        <fullName evidence="7">Poly(3-hydroxyalkanoate) polymerase subunit PhaC</fullName>
        <ecNumber evidence="7">2.3.1.-</ecNumber>
    </submittedName>
</protein>